<evidence type="ECO:0000256" key="4">
    <source>
        <dbReference type="ARBA" id="ARBA00022860"/>
    </source>
</evidence>
<evidence type="ECO:0000256" key="2">
    <source>
        <dbReference type="ARBA" id="ARBA00004496"/>
    </source>
</evidence>
<reference evidence="6" key="1">
    <citation type="journal article" date="2021" name="J. Hered.">
        <title>Genome Assembly of Salicaceae Populus deltoides (Eastern Cottonwood) I-69 Based on Nanopore Sequencing and Hi-C Technologies.</title>
        <authorList>
            <person name="Bai S."/>
            <person name="Wu H."/>
            <person name="Zhang J."/>
            <person name="Pan Z."/>
            <person name="Zhao W."/>
            <person name="Li Z."/>
            <person name="Tong C."/>
        </authorList>
    </citation>
    <scope>NUCLEOTIDE SEQUENCE</scope>
    <source>
        <tissue evidence="6">Leaf</tissue>
    </source>
</reference>
<dbReference type="GO" id="GO:0005634">
    <property type="term" value="C:nucleus"/>
    <property type="evidence" value="ECO:0007669"/>
    <property type="project" value="UniProtKB-SubCell"/>
</dbReference>
<dbReference type="Pfam" id="PF00612">
    <property type="entry name" value="IQ"/>
    <property type="match status" value="1"/>
</dbReference>
<comment type="subcellular location">
    <subcellularLocation>
        <location evidence="2">Cytoplasm</location>
    </subcellularLocation>
    <subcellularLocation>
        <location evidence="1">Nucleus</location>
    </subcellularLocation>
</comment>
<gene>
    <name evidence="6" type="ORF">H0E87_012857</name>
</gene>
<accession>A0A8T2YL29</accession>
<organism evidence="6 7">
    <name type="scientific">Populus deltoides</name>
    <name type="common">Eastern poplar</name>
    <name type="synonym">Eastern cottonwood</name>
    <dbReference type="NCBI Taxonomy" id="3696"/>
    <lineage>
        <taxon>Eukaryota</taxon>
        <taxon>Viridiplantae</taxon>
        <taxon>Streptophyta</taxon>
        <taxon>Embryophyta</taxon>
        <taxon>Tracheophyta</taxon>
        <taxon>Spermatophyta</taxon>
        <taxon>Magnoliopsida</taxon>
        <taxon>eudicotyledons</taxon>
        <taxon>Gunneridae</taxon>
        <taxon>Pentapetalae</taxon>
        <taxon>rosids</taxon>
        <taxon>fabids</taxon>
        <taxon>Malpighiales</taxon>
        <taxon>Salicaceae</taxon>
        <taxon>Saliceae</taxon>
        <taxon>Populus</taxon>
    </lineage>
</organism>
<dbReference type="Proteomes" id="UP000807159">
    <property type="component" value="Chromosome 6"/>
</dbReference>
<dbReference type="PROSITE" id="PS50096">
    <property type="entry name" value="IQ"/>
    <property type="match status" value="1"/>
</dbReference>
<dbReference type="PANTHER" id="PTHR31250">
    <property type="entry name" value="IQ DOMAIN-CONTAINING PROTEIN IQM3"/>
    <property type="match status" value="1"/>
</dbReference>
<dbReference type="EMBL" id="JACEGQ020000006">
    <property type="protein sequence ID" value="KAH8505810.1"/>
    <property type="molecule type" value="Genomic_DNA"/>
</dbReference>
<proteinExistence type="predicted"/>
<dbReference type="GO" id="GO:0005737">
    <property type="term" value="C:cytoplasm"/>
    <property type="evidence" value="ECO:0007669"/>
    <property type="project" value="UniProtKB-SubCell"/>
</dbReference>
<dbReference type="PANTHER" id="PTHR31250:SF10">
    <property type="entry name" value="IQ DOMAIN-CONTAINING PROTEIN IQM3"/>
    <property type="match status" value="1"/>
</dbReference>
<dbReference type="InterPro" id="IPR044159">
    <property type="entry name" value="IQM"/>
</dbReference>
<keyword evidence="7" id="KW-1185">Reference proteome</keyword>
<dbReference type="CDD" id="cd23767">
    <property type="entry name" value="IQCD"/>
    <property type="match status" value="1"/>
</dbReference>
<evidence type="ECO:0000313" key="7">
    <source>
        <dbReference type="Proteomes" id="UP000807159"/>
    </source>
</evidence>
<name>A0A8T2YL29_POPDE</name>
<dbReference type="InterPro" id="IPR000048">
    <property type="entry name" value="IQ_motif_EF-hand-BS"/>
</dbReference>
<evidence type="ECO:0000256" key="3">
    <source>
        <dbReference type="ARBA" id="ARBA00022490"/>
    </source>
</evidence>
<dbReference type="EMBL" id="JACEGQ020000006">
    <property type="protein sequence ID" value="KAH8505808.1"/>
    <property type="molecule type" value="Genomic_DNA"/>
</dbReference>
<sequence length="233" mass="26840">MEVETQTLSHFSSSLDGHDISHDLRTHESPRFEMLSEEAQVTNSCDTDDPVGGACLDSAAAVKLQKVYRGYRTRRRLADSAVVAEEFWWQAIDYARLNHRTISFFNLQESAASRWNRISLNASRVGKGLSMDVKAQKLAFQHWIEAIDPRHRYGHVLHLYYEEWCKADSGQPFFYWLDVGDGKELDLKECPRSKLREQCIKYLGPVCAPVLNHYTLIIKSEIVNIANSIHFHR</sequence>
<evidence type="ECO:0000256" key="1">
    <source>
        <dbReference type="ARBA" id="ARBA00004123"/>
    </source>
</evidence>
<dbReference type="GO" id="GO:0005516">
    <property type="term" value="F:calmodulin binding"/>
    <property type="evidence" value="ECO:0007669"/>
    <property type="project" value="UniProtKB-KW"/>
</dbReference>
<comment type="caution">
    <text evidence="6">The sequence shown here is derived from an EMBL/GenBank/DDBJ whole genome shotgun (WGS) entry which is preliminary data.</text>
</comment>
<evidence type="ECO:0000256" key="5">
    <source>
        <dbReference type="ARBA" id="ARBA00023242"/>
    </source>
</evidence>
<dbReference type="AlphaFoldDB" id="A0A8T2YL29"/>
<keyword evidence="4" id="KW-0112">Calmodulin-binding</keyword>
<evidence type="ECO:0000313" key="6">
    <source>
        <dbReference type="EMBL" id="KAH8505810.1"/>
    </source>
</evidence>
<evidence type="ECO:0008006" key="8">
    <source>
        <dbReference type="Google" id="ProtNLM"/>
    </source>
</evidence>
<keyword evidence="5" id="KW-0539">Nucleus</keyword>
<protein>
    <recommendedName>
        <fullName evidence="8">IQ domain-containing protein IQM3-like</fullName>
    </recommendedName>
</protein>
<keyword evidence="3" id="KW-0963">Cytoplasm</keyword>